<dbReference type="Pfam" id="PF05097">
    <property type="entry name" value="DUF688"/>
    <property type="match status" value="1"/>
</dbReference>
<comment type="caution">
    <text evidence="2">The sequence shown here is derived from an EMBL/GenBank/DDBJ whole genome shotgun (WGS) entry which is preliminary data.</text>
</comment>
<dbReference type="EMBL" id="ASHM01092193">
    <property type="protein sequence ID" value="PNX64105.1"/>
    <property type="molecule type" value="Genomic_DNA"/>
</dbReference>
<evidence type="ECO:0000313" key="3">
    <source>
        <dbReference type="Proteomes" id="UP000236291"/>
    </source>
</evidence>
<evidence type="ECO:0000313" key="2">
    <source>
        <dbReference type="EMBL" id="PNX64105.1"/>
    </source>
</evidence>
<protein>
    <submittedName>
        <fullName evidence="2">Uncharacterized protein</fullName>
    </submittedName>
</protein>
<dbReference type="AlphaFoldDB" id="A0A2K3KCR7"/>
<dbReference type="InterPro" id="IPR007789">
    <property type="entry name" value="DUF688"/>
</dbReference>
<feature type="region of interest" description="Disordered" evidence="1">
    <location>
        <begin position="59"/>
        <end position="86"/>
    </location>
</feature>
<reference evidence="2 3" key="2">
    <citation type="journal article" date="2017" name="Front. Plant Sci.">
        <title>Gene Classification and Mining of Molecular Markers Useful in Red Clover (Trifolium pratense) Breeding.</title>
        <authorList>
            <person name="Istvanek J."/>
            <person name="Dluhosova J."/>
            <person name="Dluhos P."/>
            <person name="Patkova L."/>
            <person name="Nedelnik J."/>
            <person name="Repkova J."/>
        </authorList>
    </citation>
    <scope>NUCLEOTIDE SEQUENCE [LARGE SCALE GENOMIC DNA]</scope>
    <source>
        <strain evidence="3">cv. Tatra</strain>
        <tissue evidence="2">Young leaves</tissue>
    </source>
</reference>
<proteinExistence type="predicted"/>
<accession>A0A2K3KCR7</accession>
<reference evidence="2 3" key="1">
    <citation type="journal article" date="2014" name="Am. J. Bot.">
        <title>Genome assembly and annotation for red clover (Trifolium pratense; Fabaceae).</title>
        <authorList>
            <person name="Istvanek J."/>
            <person name="Jaros M."/>
            <person name="Krenek A."/>
            <person name="Repkova J."/>
        </authorList>
    </citation>
    <scope>NUCLEOTIDE SEQUENCE [LARGE SCALE GENOMIC DNA]</scope>
    <source>
        <strain evidence="3">cv. Tatra</strain>
        <tissue evidence="2">Young leaves</tissue>
    </source>
</reference>
<gene>
    <name evidence="2" type="ORF">L195_g053846</name>
</gene>
<name>A0A2K3KCR7_TRIPR</name>
<dbReference type="Proteomes" id="UP000236291">
    <property type="component" value="Unassembled WGS sequence"/>
</dbReference>
<organism evidence="2 3">
    <name type="scientific">Trifolium pratense</name>
    <name type="common">Red clover</name>
    <dbReference type="NCBI Taxonomy" id="57577"/>
    <lineage>
        <taxon>Eukaryota</taxon>
        <taxon>Viridiplantae</taxon>
        <taxon>Streptophyta</taxon>
        <taxon>Embryophyta</taxon>
        <taxon>Tracheophyta</taxon>
        <taxon>Spermatophyta</taxon>
        <taxon>Magnoliopsida</taxon>
        <taxon>eudicotyledons</taxon>
        <taxon>Gunneridae</taxon>
        <taxon>Pentapetalae</taxon>
        <taxon>rosids</taxon>
        <taxon>fabids</taxon>
        <taxon>Fabales</taxon>
        <taxon>Fabaceae</taxon>
        <taxon>Papilionoideae</taxon>
        <taxon>50 kb inversion clade</taxon>
        <taxon>NPAAA clade</taxon>
        <taxon>Hologalegina</taxon>
        <taxon>IRL clade</taxon>
        <taxon>Trifolieae</taxon>
        <taxon>Trifolium</taxon>
    </lineage>
</organism>
<evidence type="ECO:0000256" key="1">
    <source>
        <dbReference type="SAM" id="MobiDB-lite"/>
    </source>
</evidence>
<sequence length="173" mass="19595">MKNQSYSQAESILRVDDDSFFSKVQKSHSSIGQCSGRYFSDEKSVIPFKWEEEPGIPKEELGIPKKLEPSPTKIVPPPKLKPKNVTEHVSTNSCLYVKPIWLRSSKDENDDEDIEEESFDQINCTFEKDEFFSSYRASKSFSGSSTSSSKGTVLKSSKSVTDFAKGIYNRVFH</sequence>
<feature type="compositionally biased region" description="Basic and acidic residues" evidence="1">
    <location>
        <begin position="59"/>
        <end position="68"/>
    </location>
</feature>